<protein>
    <submittedName>
        <fullName evidence="4">Alpha-L-fucosidase 2</fullName>
        <ecNumber evidence="4">3.2.1.51</ecNumber>
    </submittedName>
</protein>
<evidence type="ECO:0000259" key="1">
    <source>
        <dbReference type="Pfam" id="PF14498"/>
    </source>
</evidence>
<dbReference type="SUPFAM" id="SSF48208">
    <property type="entry name" value="Six-hairpin glycosidases"/>
    <property type="match status" value="1"/>
</dbReference>
<evidence type="ECO:0000313" key="5">
    <source>
        <dbReference type="Proteomes" id="UP000520814"/>
    </source>
</evidence>
<keyword evidence="4" id="KW-0326">Glycosidase</keyword>
<evidence type="ECO:0000259" key="3">
    <source>
        <dbReference type="Pfam" id="PF22124"/>
    </source>
</evidence>
<dbReference type="Proteomes" id="UP000520814">
    <property type="component" value="Unassembled WGS sequence"/>
</dbReference>
<dbReference type="RefSeq" id="WP_184192030.1">
    <property type="nucleotide sequence ID" value="NZ_JACHGW010000001.1"/>
</dbReference>
<dbReference type="EMBL" id="JACHGW010000001">
    <property type="protein sequence ID" value="MBB6048437.1"/>
    <property type="molecule type" value="Genomic_DNA"/>
</dbReference>
<keyword evidence="4" id="KW-0378">Hydrolase</keyword>
<dbReference type="Pfam" id="PF22124">
    <property type="entry name" value="Glyco_hydro_95_cat"/>
    <property type="match status" value="1"/>
</dbReference>
<gene>
    <name evidence="4" type="ORF">HNQ39_000199</name>
</gene>
<keyword evidence="5" id="KW-1185">Reference proteome</keyword>
<dbReference type="InterPro" id="IPR049053">
    <property type="entry name" value="AFCA-like_C"/>
</dbReference>
<dbReference type="InterPro" id="IPR016518">
    <property type="entry name" value="Alpha-L-fucosidase"/>
</dbReference>
<dbReference type="Gene3D" id="1.50.10.10">
    <property type="match status" value="1"/>
</dbReference>
<dbReference type="PANTHER" id="PTHR31084">
    <property type="entry name" value="ALPHA-L-FUCOSIDASE 2"/>
    <property type="match status" value="1"/>
</dbReference>
<organism evidence="4 5">
    <name type="scientific">Armatimonas rosea</name>
    <dbReference type="NCBI Taxonomy" id="685828"/>
    <lineage>
        <taxon>Bacteria</taxon>
        <taxon>Bacillati</taxon>
        <taxon>Armatimonadota</taxon>
        <taxon>Armatimonadia</taxon>
        <taxon>Armatimonadales</taxon>
        <taxon>Armatimonadaceae</taxon>
        <taxon>Armatimonas</taxon>
    </lineage>
</organism>
<dbReference type="GO" id="GO:0004560">
    <property type="term" value="F:alpha-L-fucosidase activity"/>
    <property type="evidence" value="ECO:0007669"/>
    <property type="project" value="UniProtKB-EC"/>
</dbReference>
<dbReference type="GO" id="GO:0005975">
    <property type="term" value="P:carbohydrate metabolic process"/>
    <property type="evidence" value="ECO:0007669"/>
    <property type="project" value="InterPro"/>
</dbReference>
<sequence length="735" mass="80890">MRLWYDKPAQEWLEALPIGNGTIGAMVFGGVNSERLALNHGDLWGGGPHNDANPDALEALPEIRQLVFSGEYAAAQALVNARFMGQPLRQRPYQALGNLLLTVVPPAQGSEIESYERELDLDDAIVRVRYRQGGVDYTREVLASQPDGVIAFRLTASAPMHLRLSMSCPHLAHETRASGRTLLLAGMSDTVTFEARAQVQLEGNGVITAEDGQLIVRGRSVVILLSMATSYVNWHDTSDDPATWNAKALSRAMKKSWERLRLAHLAVYQKLYSRVSLELGPEPALPTSVRVQSFAQGNDPALAALHFQYGRYLLISCSYPGGPPATLQGLWNESLTPPWDSKYTVNINTEMNYWPAAPANLLECYDPLFRMIEEVAESGRRTARTQYGAGGWVCHHNTDGWRGTAPVDGAFWGMWPCGGAWLCKSFWDHYEFTRDKKTLAVHYPTMRGAAEFFLDALVTDPKTGWLVTCPSVSPENAHHPGVSVCAGPAMDSQIIGDLFESVARAAETLKRDPEFVVKVRTARAKLPPLQIGKAGQLQEWLDDWDLEAPEQDHRHVSHLYALFPSNQITRESALLMGAARKSLERRGDMATGWSLAWKLNLWARLGEGERAHALLAGLLTPERTAPNLFDLHPPFQIDGNFGAVSGICEMLLQSHAGELHLLPALPPQWPEGRVSGLRARGGYLVSLAWSGGVLTDVAIVSQNAGECRIRVGEQVSVLKTRKGGVITLVDLQPEE</sequence>
<dbReference type="InterPro" id="IPR008928">
    <property type="entry name" value="6-hairpin_glycosidase_sf"/>
</dbReference>
<reference evidence="4 5" key="1">
    <citation type="submission" date="2020-08" db="EMBL/GenBank/DDBJ databases">
        <title>Genomic Encyclopedia of Type Strains, Phase IV (KMG-IV): sequencing the most valuable type-strain genomes for metagenomic binning, comparative biology and taxonomic classification.</title>
        <authorList>
            <person name="Goeker M."/>
        </authorList>
    </citation>
    <scope>NUCLEOTIDE SEQUENCE [LARGE SCALE GENOMIC DNA]</scope>
    <source>
        <strain evidence="4 5">DSM 23562</strain>
    </source>
</reference>
<feature type="domain" description="Glycosyl hydrolase family 95 catalytic" evidence="3">
    <location>
        <begin position="256"/>
        <end position="651"/>
    </location>
</feature>
<accession>A0A7W9W5C9</accession>
<evidence type="ECO:0000259" key="2">
    <source>
        <dbReference type="Pfam" id="PF21307"/>
    </source>
</evidence>
<dbReference type="Pfam" id="PF21307">
    <property type="entry name" value="Glyco_hydro_95_C"/>
    <property type="match status" value="1"/>
</dbReference>
<feature type="domain" description="Alpha fucosidase A-like C-terminal" evidence="2">
    <location>
        <begin position="653"/>
        <end position="721"/>
    </location>
</feature>
<dbReference type="InterPro" id="IPR027414">
    <property type="entry name" value="GH95_N_dom"/>
</dbReference>
<proteinExistence type="predicted"/>
<dbReference type="InterPro" id="IPR012341">
    <property type="entry name" value="6hp_glycosidase-like_sf"/>
</dbReference>
<dbReference type="InterPro" id="IPR054363">
    <property type="entry name" value="GH95_cat"/>
</dbReference>
<dbReference type="EC" id="3.2.1.51" evidence="4"/>
<evidence type="ECO:0000313" key="4">
    <source>
        <dbReference type="EMBL" id="MBB6048437.1"/>
    </source>
</evidence>
<dbReference type="AlphaFoldDB" id="A0A7W9W5C9"/>
<dbReference type="PIRSF" id="PIRSF007663">
    <property type="entry name" value="UCP007663"/>
    <property type="match status" value="1"/>
</dbReference>
<name>A0A7W9W5C9_ARMRO</name>
<comment type="caution">
    <text evidence="4">The sequence shown here is derived from an EMBL/GenBank/DDBJ whole genome shotgun (WGS) entry which is preliminary data.</text>
</comment>
<dbReference type="Pfam" id="PF14498">
    <property type="entry name" value="Glyco_hyd_65N_2"/>
    <property type="match status" value="1"/>
</dbReference>
<dbReference type="PANTHER" id="PTHR31084:SF0">
    <property type="entry name" value="ALPHA-L-FUCOSIDASE 2"/>
    <property type="match status" value="1"/>
</dbReference>
<feature type="domain" description="Glycosyl hydrolase family 95 N-terminal" evidence="1">
    <location>
        <begin position="3"/>
        <end position="233"/>
    </location>
</feature>